<evidence type="ECO:0000313" key="1">
    <source>
        <dbReference type="EMBL" id="GIY13398.1"/>
    </source>
</evidence>
<dbReference type="EMBL" id="BPLR01006933">
    <property type="protein sequence ID" value="GIY13398.1"/>
    <property type="molecule type" value="Genomic_DNA"/>
</dbReference>
<dbReference type="AlphaFoldDB" id="A0AAV4R052"/>
<evidence type="ECO:0000313" key="2">
    <source>
        <dbReference type="Proteomes" id="UP001054945"/>
    </source>
</evidence>
<name>A0AAV4R052_CAEEX</name>
<keyword evidence="2" id="KW-1185">Reference proteome</keyword>
<dbReference type="Proteomes" id="UP001054945">
    <property type="component" value="Unassembled WGS sequence"/>
</dbReference>
<sequence length="31" mass="3516">MGLVFHTPGTNVSLDFRPHSEMTLHTWPYSG</sequence>
<feature type="non-terminal residue" evidence="1">
    <location>
        <position position="31"/>
    </location>
</feature>
<accession>A0AAV4R052</accession>
<proteinExistence type="predicted"/>
<gene>
    <name evidence="1" type="ORF">CEXT_32161</name>
</gene>
<organism evidence="1 2">
    <name type="scientific">Caerostris extrusa</name>
    <name type="common">Bark spider</name>
    <name type="synonym">Caerostris bankana</name>
    <dbReference type="NCBI Taxonomy" id="172846"/>
    <lineage>
        <taxon>Eukaryota</taxon>
        <taxon>Metazoa</taxon>
        <taxon>Ecdysozoa</taxon>
        <taxon>Arthropoda</taxon>
        <taxon>Chelicerata</taxon>
        <taxon>Arachnida</taxon>
        <taxon>Araneae</taxon>
        <taxon>Araneomorphae</taxon>
        <taxon>Entelegynae</taxon>
        <taxon>Araneoidea</taxon>
        <taxon>Araneidae</taxon>
        <taxon>Caerostris</taxon>
    </lineage>
</organism>
<reference evidence="1 2" key="1">
    <citation type="submission" date="2021-06" db="EMBL/GenBank/DDBJ databases">
        <title>Caerostris extrusa draft genome.</title>
        <authorList>
            <person name="Kono N."/>
            <person name="Arakawa K."/>
        </authorList>
    </citation>
    <scope>NUCLEOTIDE SEQUENCE [LARGE SCALE GENOMIC DNA]</scope>
</reference>
<protein>
    <submittedName>
        <fullName evidence="1">Uncharacterized protein</fullName>
    </submittedName>
</protein>
<comment type="caution">
    <text evidence="1">The sequence shown here is derived from an EMBL/GenBank/DDBJ whole genome shotgun (WGS) entry which is preliminary data.</text>
</comment>